<dbReference type="Gene3D" id="3.40.630.30">
    <property type="match status" value="1"/>
</dbReference>
<proteinExistence type="predicted"/>
<dbReference type="PANTHER" id="PTHR41373">
    <property type="entry name" value="DUF2156 DOMAIN-CONTAINING PROTEIN"/>
    <property type="match status" value="1"/>
</dbReference>
<evidence type="ECO:0000313" key="3">
    <source>
        <dbReference type="Proteomes" id="UP000543804"/>
    </source>
</evidence>
<name>A0A848BE05_9FIRM</name>
<evidence type="ECO:0000259" key="1">
    <source>
        <dbReference type="Pfam" id="PF09924"/>
    </source>
</evidence>
<gene>
    <name evidence="2" type="ORF">HF878_08205</name>
</gene>
<evidence type="ECO:0000313" key="2">
    <source>
        <dbReference type="EMBL" id="NMD99447.1"/>
    </source>
</evidence>
<protein>
    <submittedName>
        <fullName evidence="2">DUF2156 domain-containing protein</fullName>
    </submittedName>
</protein>
<accession>A0A848BE05</accession>
<dbReference type="InterPro" id="IPR016181">
    <property type="entry name" value="Acyl_CoA_acyltransferase"/>
</dbReference>
<dbReference type="PANTHER" id="PTHR41373:SF1">
    <property type="entry name" value="PHOSPHATIDYLGLYCEROL LYSYLTRANSFERASE C-TERMINAL DOMAIN-CONTAINING PROTEIN"/>
    <property type="match status" value="1"/>
</dbReference>
<dbReference type="InterPro" id="IPR024320">
    <property type="entry name" value="LPG_synthase_C"/>
</dbReference>
<organism evidence="2 3">
    <name type="scientific">Selenomonas bovis</name>
    <dbReference type="NCBI Taxonomy" id="416586"/>
    <lineage>
        <taxon>Bacteria</taxon>
        <taxon>Bacillati</taxon>
        <taxon>Bacillota</taxon>
        <taxon>Negativicutes</taxon>
        <taxon>Selenomonadales</taxon>
        <taxon>Selenomonadaceae</taxon>
        <taxon>Selenomonas</taxon>
    </lineage>
</organism>
<sequence length="317" mass="36860">MTSASFLDAGNRGRHIIEFKELGKEDKPVLDRFFRARYYENSHLNFTNLFMWRTPYHIRWAVEDDVLYMVNEWEGKLSALQPFGPEEKWREGVEKFLAYFRAQGQTLSFMGLEKDFAQFLASYESASFAVTDDRDNADYVYLAEKLITLSGRKLHSKKNHLNAFHKLYPQAEYLPITRELIPACRKELESWYQLRAAELDADPFIGYERAAIHEIFDNYEDFALKGGVIRIDGRVVAFTFGEQLNRDTAVIHVEKADPNVRGAYPAINQGFVSHAWSDMTYINREEDMGLPGLRKAKESYKPVKMIEKFNAVYKGEK</sequence>
<dbReference type="EMBL" id="JABAFA010000032">
    <property type="protein sequence ID" value="NMD99447.1"/>
    <property type="molecule type" value="Genomic_DNA"/>
</dbReference>
<dbReference type="SUPFAM" id="SSF55729">
    <property type="entry name" value="Acyl-CoA N-acyltransferases (Nat)"/>
    <property type="match status" value="2"/>
</dbReference>
<feature type="domain" description="Phosphatidylglycerol lysyltransferase C-terminal" evidence="1">
    <location>
        <begin position="41"/>
        <end position="311"/>
    </location>
</feature>
<comment type="caution">
    <text evidence="2">The sequence shown here is derived from an EMBL/GenBank/DDBJ whole genome shotgun (WGS) entry which is preliminary data.</text>
</comment>
<reference evidence="2 3" key="1">
    <citation type="submission" date="2020-04" db="EMBL/GenBank/DDBJ databases">
        <authorList>
            <person name="Hitch T.C.A."/>
            <person name="Wylensek D."/>
            <person name="Clavel T."/>
        </authorList>
    </citation>
    <scope>NUCLEOTIDE SEQUENCE [LARGE SCALE GENOMIC DNA]</scope>
    <source>
        <strain evidence="2 3">PG-130-P53-12</strain>
    </source>
</reference>
<keyword evidence="3" id="KW-1185">Reference proteome</keyword>
<dbReference type="RefSeq" id="WP_170077790.1">
    <property type="nucleotide sequence ID" value="NZ_JABAFA010000032.1"/>
</dbReference>
<dbReference type="AlphaFoldDB" id="A0A848BE05"/>
<dbReference type="Pfam" id="PF09924">
    <property type="entry name" value="LPG_synthase_C"/>
    <property type="match status" value="1"/>
</dbReference>
<dbReference type="Proteomes" id="UP000543804">
    <property type="component" value="Unassembled WGS sequence"/>
</dbReference>
<dbReference type="InterPro" id="IPR016732">
    <property type="entry name" value="UCP018688"/>
</dbReference>
<dbReference type="PIRSF" id="PIRSF018688">
    <property type="entry name" value="UCP018688"/>
    <property type="match status" value="1"/>
</dbReference>